<protein>
    <submittedName>
        <fullName evidence="2">Uncharacterized protein</fullName>
    </submittedName>
</protein>
<reference evidence="2" key="1">
    <citation type="journal article" date="2019" name="Sci. Rep.">
        <title>Draft genome of Tanacetum cinerariifolium, the natural source of mosquito coil.</title>
        <authorList>
            <person name="Yamashiro T."/>
            <person name="Shiraishi A."/>
            <person name="Satake H."/>
            <person name="Nakayama K."/>
        </authorList>
    </citation>
    <scope>NUCLEOTIDE SEQUENCE</scope>
</reference>
<dbReference type="AlphaFoldDB" id="A0A6L2MK67"/>
<evidence type="ECO:0000256" key="1">
    <source>
        <dbReference type="SAM" id="MobiDB-lite"/>
    </source>
</evidence>
<accession>A0A6L2MK67</accession>
<evidence type="ECO:0000313" key="2">
    <source>
        <dbReference type="EMBL" id="GEU74381.1"/>
    </source>
</evidence>
<name>A0A6L2MK67_TANCI</name>
<comment type="caution">
    <text evidence="2">The sequence shown here is derived from an EMBL/GenBank/DDBJ whole genome shotgun (WGS) entry which is preliminary data.</text>
</comment>
<feature type="compositionally biased region" description="Basic residues" evidence="1">
    <location>
        <begin position="224"/>
        <end position="238"/>
    </location>
</feature>
<feature type="region of interest" description="Disordered" evidence="1">
    <location>
        <begin position="208"/>
        <end position="238"/>
    </location>
</feature>
<organism evidence="2">
    <name type="scientific">Tanacetum cinerariifolium</name>
    <name type="common">Dalmatian daisy</name>
    <name type="synonym">Chrysanthemum cinerariifolium</name>
    <dbReference type="NCBI Taxonomy" id="118510"/>
    <lineage>
        <taxon>Eukaryota</taxon>
        <taxon>Viridiplantae</taxon>
        <taxon>Streptophyta</taxon>
        <taxon>Embryophyta</taxon>
        <taxon>Tracheophyta</taxon>
        <taxon>Spermatophyta</taxon>
        <taxon>Magnoliopsida</taxon>
        <taxon>eudicotyledons</taxon>
        <taxon>Gunneridae</taxon>
        <taxon>Pentapetalae</taxon>
        <taxon>asterids</taxon>
        <taxon>campanulids</taxon>
        <taxon>Asterales</taxon>
        <taxon>Asteraceae</taxon>
        <taxon>Asteroideae</taxon>
        <taxon>Anthemideae</taxon>
        <taxon>Anthemidinae</taxon>
        <taxon>Tanacetum</taxon>
    </lineage>
</organism>
<proteinExistence type="predicted"/>
<dbReference type="EMBL" id="BKCJ010006873">
    <property type="protein sequence ID" value="GEU74381.1"/>
    <property type="molecule type" value="Genomic_DNA"/>
</dbReference>
<gene>
    <name evidence="2" type="ORF">Tci_046359</name>
</gene>
<sequence length="238" mass="27237">MTTLADKEILSGADNRPPMLEKDMYDSWKSIMELYMMNRQHGRVILESVENGPLIWPTIEENGVTKPRKYFELSRTNTIQADCDVNSGPLLEFHQTLMMRMQLCFNRFSSRSITSTGSSMKRSLSSMCTSSNEIANGSSDKHFFRLTRYIDVTLLAISSRLNSLLNLYYLLGCFMNKFRTGELGGNGYDKNGTKSEQNRTKPSIIQKAWKSQQSEFNKKSSPVKAKKASNGRKYKFRD</sequence>